<organism evidence="2 3">
    <name type="scientific">Novosphingobium flavum</name>
    <dbReference type="NCBI Taxonomy" id="1778672"/>
    <lineage>
        <taxon>Bacteria</taxon>
        <taxon>Pseudomonadati</taxon>
        <taxon>Pseudomonadota</taxon>
        <taxon>Alphaproteobacteria</taxon>
        <taxon>Sphingomonadales</taxon>
        <taxon>Sphingomonadaceae</taxon>
        <taxon>Novosphingobium</taxon>
    </lineage>
</organism>
<dbReference type="EMBL" id="JACLAW010000003">
    <property type="protein sequence ID" value="MBC2664998.1"/>
    <property type="molecule type" value="Genomic_DNA"/>
</dbReference>
<keyword evidence="1" id="KW-0472">Membrane</keyword>
<evidence type="ECO:0000313" key="3">
    <source>
        <dbReference type="Proteomes" id="UP000566813"/>
    </source>
</evidence>
<comment type="caution">
    <text evidence="2">The sequence shown here is derived from an EMBL/GenBank/DDBJ whole genome shotgun (WGS) entry which is preliminary data.</text>
</comment>
<dbReference type="Pfam" id="PF07301">
    <property type="entry name" value="DUF1453"/>
    <property type="match status" value="1"/>
</dbReference>
<keyword evidence="1" id="KW-1133">Transmembrane helix</keyword>
<keyword evidence="1" id="KW-0812">Transmembrane</keyword>
<gene>
    <name evidence="2" type="ORF">H7F51_05680</name>
</gene>
<accession>A0A7X1FQD7</accession>
<dbReference type="Proteomes" id="UP000566813">
    <property type="component" value="Unassembled WGS sequence"/>
</dbReference>
<keyword evidence="3" id="KW-1185">Reference proteome</keyword>
<dbReference type="RefSeq" id="WP_185663239.1">
    <property type="nucleotide sequence ID" value="NZ_JACLAW010000003.1"/>
</dbReference>
<sequence>MIAGADPRALIPYLVIGVIMLLRWRNISRARPLRPAMLVVVPGIVAVVTALVLWRLPVLHWGWAVFALGLVVGAGAGWQRTRLMHLERDAETDRIMVRNSPAAFLFVLAVLAARKLFAWETGLNEGHSSAAHSSAAMLALYASLGFALGLVTASRIELWRRAKGLD</sequence>
<proteinExistence type="predicted"/>
<feature type="transmembrane region" description="Helical" evidence="1">
    <location>
        <begin position="99"/>
        <end position="118"/>
    </location>
</feature>
<reference evidence="2 3" key="1">
    <citation type="submission" date="2020-08" db="EMBL/GenBank/DDBJ databases">
        <title>The genome sequence of type strain Novosphingobium flavum NBRC 111647.</title>
        <authorList>
            <person name="Liu Y."/>
        </authorList>
    </citation>
    <scope>NUCLEOTIDE SEQUENCE [LARGE SCALE GENOMIC DNA]</scope>
    <source>
        <strain evidence="2 3">NBRC 111647</strain>
    </source>
</reference>
<feature type="transmembrane region" description="Helical" evidence="1">
    <location>
        <begin position="60"/>
        <end position="78"/>
    </location>
</feature>
<feature type="transmembrane region" description="Helical" evidence="1">
    <location>
        <begin position="130"/>
        <end position="153"/>
    </location>
</feature>
<evidence type="ECO:0000256" key="1">
    <source>
        <dbReference type="SAM" id="Phobius"/>
    </source>
</evidence>
<dbReference type="AlphaFoldDB" id="A0A7X1FQD7"/>
<protein>
    <submittedName>
        <fullName evidence="2">DUF1453 family protein</fullName>
    </submittedName>
</protein>
<feature type="transmembrane region" description="Helical" evidence="1">
    <location>
        <begin position="6"/>
        <end position="24"/>
    </location>
</feature>
<feature type="transmembrane region" description="Helical" evidence="1">
    <location>
        <begin position="36"/>
        <end position="54"/>
    </location>
</feature>
<evidence type="ECO:0000313" key="2">
    <source>
        <dbReference type="EMBL" id="MBC2664998.1"/>
    </source>
</evidence>
<dbReference type="InterPro" id="IPR058247">
    <property type="entry name" value="DUF1453"/>
</dbReference>
<name>A0A7X1FQD7_9SPHN</name>